<dbReference type="PROSITE" id="PS50975">
    <property type="entry name" value="ATP_GRASP"/>
    <property type="match status" value="1"/>
</dbReference>
<dbReference type="Pfam" id="PF15632">
    <property type="entry name" value="ATPgrasp_Ter"/>
    <property type="match status" value="1"/>
</dbReference>
<organism evidence="7 8">
    <name type="scientific">Endozoicomonas gorgoniicola</name>
    <dbReference type="NCBI Taxonomy" id="1234144"/>
    <lineage>
        <taxon>Bacteria</taxon>
        <taxon>Pseudomonadati</taxon>
        <taxon>Pseudomonadota</taxon>
        <taxon>Gammaproteobacteria</taxon>
        <taxon>Oceanospirillales</taxon>
        <taxon>Endozoicomonadaceae</taxon>
        <taxon>Endozoicomonas</taxon>
    </lineage>
</organism>
<dbReference type="Gene3D" id="3.30.470.20">
    <property type="entry name" value="ATP-grasp fold, B domain"/>
    <property type="match status" value="1"/>
</dbReference>
<keyword evidence="8" id="KW-1185">Reference proteome</keyword>
<evidence type="ECO:0000256" key="3">
    <source>
        <dbReference type="ARBA" id="ARBA00022840"/>
    </source>
</evidence>
<evidence type="ECO:0000313" key="7">
    <source>
        <dbReference type="EMBL" id="MCW7551387.1"/>
    </source>
</evidence>
<dbReference type="EMBL" id="JAPFCC010000001">
    <property type="protein sequence ID" value="MCW7551387.1"/>
    <property type="molecule type" value="Genomic_DNA"/>
</dbReference>
<evidence type="ECO:0000313" key="8">
    <source>
        <dbReference type="Proteomes" id="UP001209854"/>
    </source>
</evidence>
<evidence type="ECO:0000256" key="2">
    <source>
        <dbReference type="ARBA" id="ARBA00022741"/>
    </source>
</evidence>
<dbReference type="Proteomes" id="UP001209854">
    <property type="component" value="Unassembled WGS sequence"/>
</dbReference>
<feature type="domain" description="Rhodanese" evidence="5">
    <location>
        <begin position="303"/>
        <end position="379"/>
    </location>
</feature>
<dbReference type="RefSeq" id="WP_262566444.1">
    <property type="nucleotide sequence ID" value="NZ_JAPFCC010000001.1"/>
</dbReference>
<evidence type="ECO:0000259" key="5">
    <source>
        <dbReference type="PROSITE" id="PS50206"/>
    </source>
</evidence>
<feature type="domain" description="ATP-grasp" evidence="6">
    <location>
        <begin position="99"/>
        <end position="278"/>
    </location>
</feature>
<comment type="caution">
    <text evidence="7">The sequence shown here is derived from an EMBL/GenBank/DDBJ whole genome shotgun (WGS) entry which is preliminary data.</text>
</comment>
<gene>
    <name evidence="7" type="ORF">NX722_01770</name>
</gene>
<dbReference type="SUPFAM" id="SSF56059">
    <property type="entry name" value="Glutathione synthetase ATP-binding domain-like"/>
    <property type="match status" value="1"/>
</dbReference>
<evidence type="ECO:0000256" key="4">
    <source>
        <dbReference type="PROSITE-ProRule" id="PRU00409"/>
    </source>
</evidence>
<sequence length="421" mass="47740">MKKKVLVVPSGTEIGLEVERALRYSENYELIGANSIDDASFFVFYKNKLGLPYVDKPEFSKFVIELVDKLDVDFVIPAHDSATLALSSVRDQLGATLICSDTKAVEIARSKLKTYETLKDAVRVPKVFHKADHLYPVFIKPDVGQGSRGAFICHCPEDYKLINSGDIVCEYLPGEEYTVDCLNDKHGNLIYASPRIRLTMKNGISVSTRNIELTNEFKNFALSISQKIKLKGAWFFQVKRDVNNELCLLEISVRPAGSMALSRMNGVNFIEESLLIHQGVDVDLIQQNFQIIMHRPLNQYIKINIDFNTLYVEFDGCLLLDNKKLNPELIQLLVQALNKGKEIILLTRHRGDLAKALHKLRLSNFFDRVVHLDGDEPKSNHINKQCSIFIDDSFDERYEVYKNKGIPVFSLDAVTGLLHSL</sequence>
<dbReference type="Gene3D" id="3.40.50.20">
    <property type="match status" value="1"/>
</dbReference>
<accession>A0ABT3MPU9</accession>
<dbReference type="PROSITE" id="PS50206">
    <property type="entry name" value="RHODANESE_3"/>
    <property type="match status" value="1"/>
</dbReference>
<dbReference type="InterPro" id="IPR036412">
    <property type="entry name" value="HAD-like_sf"/>
</dbReference>
<evidence type="ECO:0000259" key="6">
    <source>
        <dbReference type="PROSITE" id="PS50975"/>
    </source>
</evidence>
<evidence type="ECO:0000256" key="1">
    <source>
        <dbReference type="ARBA" id="ARBA00022598"/>
    </source>
</evidence>
<dbReference type="PANTHER" id="PTHR43585:SF2">
    <property type="entry name" value="ATP-GRASP ENZYME FSQD"/>
    <property type="match status" value="1"/>
</dbReference>
<name>A0ABT3MPU9_9GAMM</name>
<keyword evidence="2 4" id="KW-0547">Nucleotide-binding</keyword>
<dbReference type="PANTHER" id="PTHR43585">
    <property type="entry name" value="FUMIPYRROLE BIOSYNTHESIS PROTEIN C"/>
    <property type="match status" value="1"/>
</dbReference>
<reference evidence="7 8" key="1">
    <citation type="submission" date="2022-10" db="EMBL/GenBank/DDBJ databases">
        <title>High-quality genome sequences of two octocoral-associated bacteria, Endozoicomonas euniceicola EF212 and Endozoicomonas gorgoniicola PS125.</title>
        <authorList>
            <person name="Chiou Y.-J."/>
            <person name="Chen Y.-H."/>
        </authorList>
    </citation>
    <scope>NUCLEOTIDE SEQUENCE [LARGE SCALE GENOMIC DNA]</scope>
    <source>
        <strain evidence="7 8">PS125</strain>
    </source>
</reference>
<protein>
    <submittedName>
        <fullName evidence="7">ATP-grasp domain-containing protein</fullName>
    </submittedName>
</protein>
<dbReference type="InterPro" id="IPR001763">
    <property type="entry name" value="Rhodanese-like_dom"/>
</dbReference>
<keyword evidence="3 4" id="KW-0067">ATP-binding</keyword>
<dbReference type="InterPro" id="IPR011761">
    <property type="entry name" value="ATP-grasp"/>
</dbReference>
<proteinExistence type="predicted"/>
<keyword evidence="1" id="KW-0436">Ligase</keyword>
<dbReference type="SUPFAM" id="SSF56784">
    <property type="entry name" value="HAD-like"/>
    <property type="match status" value="1"/>
</dbReference>
<dbReference type="InterPro" id="IPR052032">
    <property type="entry name" value="ATP-dep_AA_Ligase"/>
</dbReference>